<reference evidence="2 3" key="1">
    <citation type="journal article" date="2019" name="G3 (Bethesda)">
        <title>Sequencing of a Wild Apple (Malus baccata) Genome Unravels the Differences Between Cultivated and Wild Apple Species Regarding Disease Resistance and Cold Tolerance.</title>
        <authorList>
            <person name="Chen X."/>
        </authorList>
    </citation>
    <scope>NUCLEOTIDE SEQUENCE [LARGE SCALE GENOMIC DNA]</scope>
    <source>
        <strain evidence="3">cv. Shandingzi</strain>
        <tissue evidence="2">Leaves</tissue>
    </source>
</reference>
<sequence length="118" mass="13514">MTHKHLQETSQKYKAHADSKRGMMQFDVGDFVWAVLVKDRFSVGNSNKLFARKIGSYEILKKINLNAYRLKLPSHIRTSDVLNVKPLIPFKVDKEDTRNANSMANFLQPGEDDADMMA</sequence>
<comment type="caution">
    <text evidence="2">The sequence shown here is derived from an EMBL/GenBank/DDBJ whole genome shotgun (WGS) entry which is preliminary data.</text>
</comment>
<name>A0A540N5K5_MALBA</name>
<organism evidence="2 3">
    <name type="scientific">Malus baccata</name>
    <name type="common">Siberian crab apple</name>
    <name type="synonym">Pyrus baccata</name>
    <dbReference type="NCBI Taxonomy" id="106549"/>
    <lineage>
        <taxon>Eukaryota</taxon>
        <taxon>Viridiplantae</taxon>
        <taxon>Streptophyta</taxon>
        <taxon>Embryophyta</taxon>
        <taxon>Tracheophyta</taxon>
        <taxon>Spermatophyta</taxon>
        <taxon>Magnoliopsida</taxon>
        <taxon>eudicotyledons</taxon>
        <taxon>Gunneridae</taxon>
        <taxon>Pentapetalae</taxon>
        <taxon>rosids</taxon>
        <taxon>fabids</taxon>
        <taxon>Rosales</taxon>
        <taxon>Rosaceae</taxon>
        <taxon>Amygdaloideae</taxon>
        <taxon>Maleae</taxon>
        <taxon>Malus</taxon>
    </lineage>
</organism>
<proteinExistence type="predicted"/>
<dbReference type="EMBL" id="VIEB01000105">
    <property type="protein sequence ID" value="TQE06328.1"/>
    <property type="molecule type" value="Genomic_DNA"/>
</dbReference>
<dbReference type="Pfam" id="PF24626">
    <property type="entry name" value="SH3_Tf2-1"/>
    <property type="match status" value="1"/>
</dbReference>
<dbReference type="AlphaFoldDB" id="A0A540N5K5"/>
<gene>
    <name evidence="2" type="ORF">C1H46_008036</name>
</gene>
<protein>
    <recommendedName>
        <fullName evidence="1">Tf2-1-like SH3-like domain-containing protein</fullName>
    </recommendedName>
</protein>
<feature type="domain" description="Tf2-1-like SH3-like" evidence="1">
    <location>
        <begin position="29"/>
        <end position="90"/>
    </location>
</feature>
<evidence type="ECO:0000313" key="3">
    <source>
        <dbReference type="Proteomes" id="UP000315295"/>
    </source>
</evidence>
<dbReference type="InterPro" id="IPR056924">
    <property type="entry name" value="SH3_Tf2-1"/>
</dbReference>
<evidence type="ECO:0000313" key="2">
    <source>
        <dbReference type="EMBL" id="TQE06328.1"/>
    </source>
</evidence>
<keyword evidence="3" id="KW-1185">Reference proteome</keyword>
<dbReference type="Proteomes" id="UP000315295">
    <property type="component" value="Unassembled WGS sequence"/>
</dbReference>
<accession>A0A540N5K5</accession>
<evidence type="ECO:0000259" key="1">
    <source>
        <dbReference type="Pfam" id="PF24626"/>
    </source>
</evidence>